<comment type="caution">
    <text evidence="2">The sequence shown here is derived from an EMBL/GenBank/DDBJ whole genome shotgun (WGS) entry which is preliminary data.</text>
</comment>
<feature type="compositionally biased region" description="Polar residues" evidence="1">
    <location>
        <begin position="57"/>
        <end position="69"/>
    </location>
</feature>
<proteinExistence type="predicted"/>
<evidence type="ECO:0000313" key="2">
    <source>
        <dbReference type="EMBL" id="OEV22451.1"/>
    </source>
</evidence>
<keyword evidence="3" id="KW-1185">Reference proteome</keyword>
<accession>A0A1E7M1T7</accession>
<dbReference type="Proteomes" id="UP000175971">
    <property type="component" value="Unassembled WGS sequence"/>
</dbReference>
<gene>
    <name evidence="2" type="ORF">AN221_02085</name>
</gene>
<reference evidence="2 3" key="1">
    <citation type="journal article" date="2016" name="Front. Microbiol.">
        <title>Comparative Genomics Analysis of Streptomyces Species Reveals Their Adaptation to the Marine Environment and Their Diversity at the Genomic Level.</title>
        <authorList>
            <person name="Tian X."/>
            <person name="Zhang Z."/>
            <person name="Yang T."/>
            <person name="Chen M."/>
            <person name="Li J."/>
            <person name="Chen F."/>
            <person name="Yang J."/>
            <person name="Li W."/>
            <person name="Zhang B."/>
            <person name="Zhang Z."/>
            <person name="Wu J."/>
            <person name="Zhang C."/>
            <person name="Long L."/>
            <person name="Xiao J."/>
        </authorList>
    </citation>
    <scope>NUCLEOTIDE SEQUENCE [LARGE SCALE GENOMIC DNA]</scope>
    <source>
        <strain evidence="2 3">SCSIO M10372</strain>
    </source>
</reference>
<organism evidence="2 3">
    <name type="scientific">Streptomyces nanshensis</name>
    <dbReference type="NCBI Taxonomy" id="518642"/>
    <lineage>
        <taxon>Bacteria</taxon>
        <taxon>Bacillati</taxon>
        <taxon>Actinomycetota</taxon>
        <taxon>Actinomycetes</taxon>
        <taxon>Kitasatosporales</taxon>
        <taxon>Streptomycetaceae</taxon>
        <taxon>Streptomyces</taxon>
    </lineage>
</organism>
<protein>
    <submittedName>
        <fullName evidence="2">Uncharacterized protein</fullName>
    </submittedName>
</protein>
<dbReference type="PATRIC" id="fig|518642.7.peg.2462"/>
<feature type="region of interest" description="Disordered" evidence="1">
    <location>
        <begin position="1"/>
        <end position="78"/>
    </location>
</feature>
<evidence type="ECO:0000313" key="3">
    <source>
        <dbReference type="Proteomes" id="UP000175971"/>
    </source>
</evidence>
<evidence type="ECO:0000256" key="1">
    <source>
        <dbReference type="SAM" id="MobiDB-lite"/>
    </source>
</evidence>
<dbReference type="AlphaFoldDB" id="A0A1E7M1T7"/>
<sequence>MGLEQAGAGPVGGHGDGASVSMRLNGIPEEDRAPHPQPSGNRPDLASTPARKRAAANTISTEIQPNTRKAGNRPDESMTAAISDFSGWATGKGLKTVHTTWESQVKTLLARLDSEKGALGSAASILRTTDVERGARIKSIPSSLNSY</sequence>
<name>A0A1E7M1T7_9ACTN</name>
<dbReference type="EMBL" id="LJGZ01000004">
    <property type="protein sequence ID" value="OEV22451.1"/>
    <property type="molecule type" value="Genomic_DNA"/>
</dbReference>